<dbReference type="InterPro" id="IPR037693">
    <property type="entry name" value="CCDC15"/>
</dbReference>
<feature type="region of interest" description="Disordered" evidence="1">
    <location>
        <begin position="181"/>
        <end position="225"/>
    </location>
</feature>
<gene>
    <name evidence="2" type="ORF">NXF25_014449</name>
</gene>
<evidence type="ECO:0000256" key="1">
    <source>
        <dbReference type="SAM" id="MobiDB-lite"/>
    </source>
</evidence>
<feature type="region of interest" description="Disordered" evidence="1">
    <location>
        <begin position="328"/>
        <end position="365"/>
    </location>
</feature>
<feature type="region of interest" description="Disordered" evidence="1">
    <location>
        <begin position="1"/>
        <end position="23"/>
    </location>
</feature>
<accession>A0AAW1AZX1</accession>
<proteinExistence type="predicted"/>
<dbReference type="PANTHER" id="PTHR14817:SF2">
    <property type="entry name" value="COILED-COIL DOMAIN-CONTAINING PROTEIN 15"/>
    <property type="match status" value="1"/>
</dbReference>
<dbReference type="Proteomes" id="UP001474421">
    <property type="component" value="Unassembled WGS sequence"/>
</dbReference>
<organism evidence="2 3">
    <name type="scientific">Crotalus adamanteus</name>
    <name type="common">Eastern diamondback rattlesnake</name>
    <dbReference type="NCBI Taxonomy" id="8729"/>
    <lineage>
        <taxon>Eukaryota</taxon>
        <taxon>Metazoa</taxon>
        <taxon>Chordata</taxon>
        <taxon>Craniata</taxon>
        <taxon>Vertebrata</taxon>
        <taxon>Euteleostomi</taxon>
        <taxon>Lepidosauria</taxon>
        <taxon>Squamata</taxon>
        <taxon>Bifurcata</taxon>
        <taxon>Unidentata</taxon>
        <taxon>Episquamata</taxon>
        <taxon>Toxicofera</taxon>
        <taxon>Serpentes</taxon>
        <taxon>Colubroidea</taxon>
        <taxon>Viperidae</taxon>
        <taxon>Crotalinae</taxon>
        <taxon>Crotalus</taxon>
    </lineage>
</organism>
<dbReference type="EMBL" id="JAOTOJ010000010">
    <property type="protein sequence ID" value="KAK9395103.1"/>
    <property type="molecule type" value="Genomic_DNA"/>
</dbReference>
<evidence type="ECO:0000313" key="3">
    <source>
        <dbReference type="Proteomes" id="UP001474421"/>
    </source>
</evidence>
<evidence type="ECO:0000313" key="2">
    <source>
        <dbReference type="EMBL" id="KAK9395103.1"/>
    </source>
</evidence>
<comment type="caution">
    <text evidence="2">The sequence shown here is derived from an EMBL/GenBank/DDBJ whole genome shotgun (WGS) entry which is preliminary data.</text>
</comment>
<feature type="compositionally biased region" description="Polar residues" evidence="1">
    <location>
        <begin position="204"/>
        <end position="217"/>
    </location>
</feature>
<reference evidence="2 3" key="1">
    <citation type="journal article" date="2024" name="Proc. Natl. Acad. Sci. U.S.A.">
        <title>The genetic regulatory architecture and epigenomic basis for age-related changes in rattlesnake venom.</title>
        <authorList>
            <person name="Hogan M.P."/>
            <person name="Holding M.L."/>
            <person name="Nystrom G.S."/>
            <person name="Colston T.J."/>
            <person name="Bartlett D.A."/>
            <person name="Mason A.J."/>
            <person name="Ellsworth S.A."/>
            <person name="Rautsaw R.M."/>
            <person name="Lawrence K.C."/>
            <person name="Strickland J.L."/>
            <person name="He B."/>
            <person name="Fraser P."/>
            <person name="Margres M.J."/>
            <person name="Gilbert D.M."/>
            <person name="Gibbs H.L."/>
            <person name="Parkinson C.L."/>
            <person name="Rokyta D.R."/>
        </authorList>
    </citation>
    <scope>NUCLEOTIDE SEQUENCE [LARGE SCALE GENOMIC DNA]</scope>
    <source>
        <strain evidence="2">DRR0105</strain>
    </source>
</reference>
<dbReference type="AlphaFoldDB" id="A0AAW1AZX1"/>
<dbReference type="GO" id="GO:0005813">
    <property type="term" value="C:centrosome"/>
    <property type="evidence" value="ECO:0007669"/>
    <property type="project" value="TreeGrafter"/>
</dbReference>
<protein>
    <submittedName>
        <fullName evidence="2">Coiled-coil domain-containing protein 15</fullName>
    </submittedName>
</protein>
<keyword evidence="3" id="KW-1185">Reference proteome</keyword>
<sequence>MVPPKKGLQQHGPQKIAQTKLRPPSANWNVLAGRTQCIAPVGAWVESAQDDGEESPAFATAIQVEKVYKEQQKEKEKTLKRFQQEVKHRVNQRVNLKRKQQLKTSYEAALKESSVIIGFSDSALRLTPKKNTCLYRYTRDSAIGNSNDKVAYLQQADYEPEQFSELAKTVRKTVQQVRHKLASRKAIPEGNVSEHPGDARQNPPKRQNSEPYNTTALSPEKGDMGELPLKGHHDLPAELQEQEGRNWDNTEFQKVNNEALKGNDPADTEAQAVHIFWPGMEEEQSKKQHQSQYLRYRRLFMDIEREQVKEQQRQKEWQRKMDKIRKEKEYRRRAEEQRIQEAQRAKEKRTQEMASQKNAKPRGKTCEKLQQLKLEDPEEKKKLVERVQKNKEYSRYVEALRAQMQEKIDMYNIHLPPLCFCGSDFWDTHPDSCANNCMFYKNHKAYAQALQNVISSCDILDGGSNMRLSVHTFAVVHARSKNS</sequence>
<dbReference type="PANTHER" id="PTHR14817">
    <property type="entry name" value="COILED-COIL DOMAIN-CONTAINING PROTEIN 15"/>
    <property type="match status" value="1"/>
</dbReference>
<feature type="compositionally biased region" description="Basic and acidic residues" evidence="1">
    <location>
        <begin position="328"/>
        <end position="351"/>
    </location>
</feature>
<name>A0AAW1AZX1_CROAD</name>